<dbReference type="STRING" id="887898.HMPREF0551_1821"/>
<evidence type="ECO:0008006" key="4">
    <source>
        <dbReference type="Google" id="ProtNLM"/>
    </source>
</evidence>
<dbReference type="InterPro" id="IPR021390">
    <property type="entry name" value="DUF3025"/>
</dbReference>
<dbReference type="Proteomes" id="UP000011021">
    <property type="component" value="Unassembled WGS sequence"/>
</dbReference>
<evidence type="ECO:0000313" key="2">
    <source>
        <dbReference type="EMBL" id="EFV94381.1"/>
    </source>
</evidence>
<dbReference type="AlphaFoldDB" id="E7RYQ7"/>
<dbReference type="Pfam" id="PF11227">
    <property type="entry name" value="DUF3025"/>
    <property type="match status" value="2"/>
</dbReference>
<dbReference type="HOGENOM" id="CLU_067037_0_0_4"/>
<protein>
    <recommendedName>
        <fullName evidence="4">DUF3025 domain-containing protein</fullName>
    </recommendedName>
</protein>
<feature type="region of interest" description="Disordered" evidence="1">
    <location>
        <begin position="125"/>
        <end position="157"/>
    </location>
</feature>
<proteinExistence type="predicted"/>
<feature type="compositionally biased region" description="Polar residues" evidence="1">
    <location>
        <begin position="136"/>
        <end position="149"/>
    </location>
</feature>
<keyword evidence="3" id="KW-1185">Reference proteome</keyword>
<evidence type="ECO:0000313" key="3">
    <source>
        <dbReference type="Proteomes" id="UP000011021"/>
    </source>
</evidence>
<comment type="caution">
    <text evidence="2">The sequence shown here is derived from an EMBL/GenBank/DDBJ whole genome shotgun (WGS) entry which is preliminary data.</text>
</comment>
<organism evidence="2 3">
    <name type="scientific">Lautropia mirabilis ATCC 51599</name>
    <dbReference type="NCBI Taxonomy" id="887898"/>
    <lineage>
        <taxon>Bacteria</taxon>
        <taxon>Pseudomonadati</taxon>
        <taxon>Pseudomonadota</taxon>
        <taxon>Betaproteobacteria</taxon>
        <taxon>Burkholderiales</taxon>
        <taxon>Burkholderiaceae</taxon>
        <taxon>Lautropia</taxon>
    </lineage>
</organism>
<reference evidence="2 3" key="1">
    <citation type="submission" date="2010-12" db="EMBL/GenBank/DDBJ databases">
        <authorList>
            <person name="Muzny D."/>
            <person name="Qin X."/>
            <person name="Deng J."/>
            <person name="Jiang H."/>
            <person name="Liu Y."/>
            <person name="Qu J."/>
            <person name="Song X.-Z."/>
            <person name="Zhang L."/>
            <person name="Thornton R."/>
            <person name="Coyle M."/>
            <person name="Francisco L."/>
            <person name="Jackson L."/>
            <person name="Javaid M."/>
            <person name="Korchina V."/>
            <person name="Kovar C."/>
            <person name="Mata R."/>
            <person name="Mathew T."/>
            <person name="Ngo R."/>
            <person name="Nguyen L."/>
            <person name="Nguyen N."/>
            <person name="Okwuonu G."/>
            <person name="Ongeri F."/>
            <person name="Pham C."/>
            <person name="Simmons D."/>
            <person name="Wilczek-Boney K."/>
            <person name="Hale W."/>
            <person name="Jakkamsetti A."/>
            <person name="Pham P."/>
            <person name="Ruth R."/>
            <person name="San Lucas F."/>
            <person name="Warren J."/>
            <person name="Zhang J."/>
            <person name="Zhao Z."/>
            <person name="Zhou C."/>
            <person name="Zhu D."/>
            <person name="Lee S."/>
            <person name="Bess C."/>
            <person name="Blankenburg K."/>
            <person name="Forbes L."/>
            <person name="Fu Q."/>
            <person name="Gubbala S."/>
            <person name="Hirani K."/>
            <person name="Jayaseelan J.C."/>
            <person name="Lara F."/>
            <person name="Munidasa M."/>
            <person name="Palculict T."/>
            <person name="Patil S."/>
            <person name="Pu L.-L."/>
            <person name="Saada N."/>
            <person name="Tang L."/>
            <person name="Weissenberger G."/>
            <person name="Zhu Y."/>
            <person name="Hemphill L."/>
            <person name="Shang Y."/>
            <person name="Youmans B."/>
            <person name="Ayvaz T."/>
            <person name="Ross M."/>
            <person name="Santibanez J."/>
            <person name="Aqrawi P."/>
            <person name="Gross S."/>
            <person name="Joshi V."/>
            <person name="Fowler G."/>
            <person name="Nazareth L."/>
            <person name="Reid J."/>
            <person name="Worley K."/>
            <person name="Petrosino J."/>
            <person name="Highlander S."/>
            <person name="Gibbs R."/>
        </authorList>
    </citation>
    <scope>NUCLEOTIDE SEQUENCE [LARGE SCALE GENOMIC DNA]</scope>
    <source>
        <strain evidence="2 3">ATCC 51599</strain>
    </source>
</reference>
<accession>E7RYQ7</accession>
<dbReference type="EMBL" id="AEQP01000020">
    <property type="protein sequence ID" value="EFV94381.1"/>
    <property type="molecule type" value="Genomic_DNA"/>
</dbReference>
<sequence length="321" mass="35166">MALEAAGERAAALLLVHEEAGLDAAPEEDDPSTWDAEHWLPFMNRLAVWRGLRSVRGMSLRFVSGSDVGAVDYERSILETGRVPCKPLGLGARHDFHNALVWLRFPRLKAAINWLHCQQAESEALQTGNEPERETVSSAHVASGASTGQKGRRGRGPLRDALTLLDENGALWPAPAPEWVRMLEAREWCSLFVERRQALMGGTSELPTMRDDAHAGEVLSLVSGPARNAPVIVGHGLLEKLHRPYKSMTAKLLPCPDPRYGLDRGTAARLCELAGQQALRPALLLPLPLQGWPGWDPANADPAFYADERIFRPLRPAALDG</sequence>
<name>E7RYQ7_9BURK</name>
<gene>
    <name evidence="2" type="ORF">HMPREF0551_1821</name>
</gene>
<evidence type="ECO:0000256" key="1">
    <source>
        <dbReference type="SAM" id="MobiDB-lite"/>
    </source>
</evidence>
<dbReference type="eggNOG" id="ENOG502ZBX5">
    <property type="taxonomic scope" value="Bacteria"/>
</dbReference>